<dbReference type="EMBL" id="JAAOAO010000174">
    <property type="protein sequence ID" value="KAF5559483.1"/>
    <property type="molecule type" value="Genomic_DNA"/>
</dbReference>
<feature type="compositionally biased region" description="Acidic residues" evidence="1">
    <location>
        <begin position="562"/>
        <end position="579"/>
    </location>
</feature>
<keyword evidence="3" id="KW-1185">Reference proteome</keyword>
<sequence>MELQFKDPYGKDLSYSYAYNCIDSCGFCRFEFSRDDVVMASWMAPGFERMPYCDLDLLSSMTFHRSCFLIIGGGRSAPTVAAATYPGRDFEGYHHLQHRRHRWLKDTFSRILFQALRGRLPLEVCRTIAEHSTRERAIQAFQRHLPRYHSLQPGNISIPIHCGVTLWAQYVVYEGDRYIRSFSYASRGGDEDIVLDWNTAEKLLNVFIRHNGLGVNKLIRNSADWSCTQGIKLRGLGIVKSPDSFVEFSDDGPRDIRWAIPPAPVKHSPKIPLPNGLDTQFVRAFDWNKPGTLGYSFLVLGDAFLRINSHQAGSPPASEDYCLLDRPKVARLYLAMSPGESVAELWIRTYHKRLSTLIVVTSFGRSLVVGPENYEPGATYHAIAELPQNKPCRMFYAESYSKSIGWLHSDSVSTWQLPEKRQIHPEERQIDYPWTSLASALTARELWLPSSHYTSAKLDDVREITPCKFWQTSFFVEGEKITGLLLTYADGSRASVGEIRPDKLGTPVAVASVTMFLRYKGPYCEGPDTISRVVDYGLDWFGFSEPLVSDSPVEESDHTDTEPLEDEDESDVVSSEESDSGFKTRYTNIMAVPMNGRLDWSFRAKGNYILSHHKFDNPKHEMRHILSQHATITTEDPVVKSLTNLVGNVSPNNLESVYHDAERTGNHQIFGL</sequence>
<comment type="caution">
    <text evidence="2">The sequence shown here is derived from an EMBL/GenBank/DDBJ whole genome shotgun (WGS) entry which is preliminary data.</text>
</comment>
<proteinExistence type="predicted"/>
<feature type="region of interest" description="Disordered" evidence="1">
    <location>
        <begin position="549"/>
        <end position="580"/>
    </location>
</feature>
<evidence type="ECO:0000313" key="3">
    <source>
        <dbReference type="Proteomes" id="UP000574317"/>
    </source>
</evidence>
<protein>
    <submittedName>
        <fullName evidence="2">Uncharacterized protein</fullName>
    </submittedName>
</protein>
<gene>
    <name evidence="2" type="ORF">FNAPI_4702</name>
</gene>
<accession>A0A8H5JQB7</accession>
<dbReference type="Proteomes" id="UP000574317">
    <property type="component" value="Unassembled WGS sequence"/>
</dbReference>
<organism evidence="2 3">
    <name type="scientific">Fusarium napiforme</name>
    <dbReference type="NCBI Taxonomy" id="42672"/>
    <lineage>
        <taxon>Eukaryota</taxon>
        <taxon>Fungi</taxon>
        <taxon>Dikarya</taxon>
        <taxon>Ascomycota</taxon>
        <taxon>Pezizomycotina</taxon>
        <taxon>Sordariomycetes</taxon>
        <taxon>Hypocreomycetidae</taxon>
        <taxon>Hypocreales</taxon>
        <taxon>Nectriaceae</taxon>
        <taxon>Fusarium</taxon>
        <taxon>Fusarium fujikuroi species complex</taxon>
    </lineage>
</organism>
<name>A0A8H5JQB7_9HYPO</name>
<dbReference type="AlphaFoldDB" id="A0A8H5JQB7"/>
<reference evidence="2 3" key="1">
    <citation type="submission" date="2020-05" db="EMBL/GenBank/DDBJ databases">
        <title>Identification and distribution of gene clusters putatively required for synthesis of sphingolipid metabolism inhibitors in phylogenetically diverse species of the filamentous fungus Fusarium.</title>
        <authorList>
            <person name="Kim H.-S."/>
            <person name="Busman M."/>
            <person name="Brown D.W."/>
            <person name="Divon H."/>
            <person name="Uhlig S."/>
            <person name="Proctor R.H."/>
        </authorList>
    </citation>
    <scope>NUCLEOTIDE SEQUENCE [LARGE SCALE GENOMIC DNA]</scope>
    <source>
        <strain evidence="2 3">NRRL 25196</strain>
    </source>
</reference>
<evidence type="ECO:0000256" key="1">
    <source>
        <dbReference type="SAM" id="MobiDB-lite"/>
    </source>
</evidence>
<evidence type="ECO:0000313" key="2">
    <source>
        <dbReference type="EMBL" id="KAF5559483.1"/>
    </source>
</evidence>